<dbReference type="Gene3D" id="3.30.40.10">
    <property type="entry name" value="Zinc/RING finger domain, C3HC4 (zinc finger)"/>
    <property type="match status" value="1"/>
</dbReference>
<evidence type="ECO:0000259" key="14">
    <source>
        <dbReference type="PROSITE" id="PS50089"/>
    </source>
</evidence>
<keyword evidence="6" id="KW-0808">Transferase</keyword>
<dbReference type="GO" id="GO:0000288">
    <property type="term" value="P:nuclear-transcribed mRNA catabolic process, deadenylation-dependent decay"/>
    <property type="evidence" value="ECO:0007669"/>
    <property type="project" value="TreeGrafter"/>
</dbReference>
<dbReference type="FunFam" id="4.10.1000.10:FF:000004">
    <property type="entry name" value="roquin-1 isoform X2"/>
    <property type="match status" value="1"/>
</dbReference>
<dbReference type="FunFam" id="3.30.40.10:FF:000047">
    <property type="entry name" value="Roquin-2 isoform 1"/>
    <property type="match status" value="1"/>
</dbReference>
<evidence type="ECO:0000259" key="15">
    <source>
        <dbReference type="PROSITE" id="PS50103"/>
    </source>
</evidence>
<evidence type="ECO:0000256" key="12">
    <source>
        <dbReference type="SAM" id="Coils"/>
    </source>
</evidence>
<evidence type="ECO:0000256" key="13">
    <source>
        <dbReference type="SAM" id="MobiDB-lite"/>
    </source>
</evidence>
<feature type="coiled-coil region" evidence="12">
    <location>
        <begin position="869"/>
        <end position="896"/>
    </location>
</feature>
<evidence type="ECO:0000256" key="1">
    <source>
        <dbReference type="ARBA" id="ARBA00000900"/>
    </source>
</evidence>
<dbReference type="InterPro" id="IPR017907">
    <property type="entry name" value="Znf_RING_CS"/>
</dbReference>
<name>A0A8T3CF69_9TELE</name>
<evidence type="ECO:0000313" key="16">
    <source>
        <dbReference type="EMBL" id="KAI1883246.1"/>
    </source>
</evidence>
<dbReference type="Gene3D" id="1.20.120.1790">
    <property type="match status" value="1"/>
</dbReference>
<feature type="zinc finger region" description="C3H1-type" evidence="11">
    <location>
        <begin position="413"/>
        <end position="441"/>
    </location>
</feature>
<dbReference type="PANTHER" id="PTHR13139:SF6">
    <property type="entry name" value="ROQUIN-1"/>
    <property type="match status" value="1"/>
</dbReference>
<dbReference type="GO" id="GO:0003729">
    <property type="term" value="F:mRNA binding"/>
    <property type="evidence" value="ECO:0007669"/>
    <property type="project" value="TreeGrafter"/>
</dbReference>
<sequence length="1036" mass="114062">MPVQAPQWTEFLLCPICTQTFEESVRKPISLGCGHTVCKMCLNKLHRKACPFDQTPISTDIEQLPVNTALLQLVGGQVLRQQPLALLSSPEATQHYEEAQACVEELALYLKPLSSARGVGVNGTAQSMLSRPMQRKLVTLVHCQLVEEEGRIRAMRAARSLGERTVTELILQHQNPQQLSSNLWAAVRARGCQFLGPAMQEEALKLVLLALEDGSALSRKVLVLFVVQRLEPRFPQASKTSIGHVVQLLYRASCFKVTKRDEDSSLMQLKEEFRTYEALRREHDSQIVQIAMEGGLRIAPDQWSSLLYGDQSHKSHMQSIIDKLQTPASFAQSVQELTIALQRTGDPANLNRLRPHLELLANIDPSPDAPPPTWEQLVKGLVAVKTVGHGLVDFIQNHSKKGADQQQPLQHSKYKTYMCRDMKQKGGCPRGASCTFAHSQEELEKYRKMNKRLAARRTLSQSLTQLNEIGGPCSPGLLAEDLDPIYDSTHKPTTSLSAPGSPPDPLDPVPKSVMALNPSVVPHHRLAGDHLPVPQQMSVVPRGPQGYPQQQAAMFHKEPRSLASASQYPTGNPYTYQPPRTYTYQPPYPDPNCSYAPERQYPSPHSYPRHAHAYGPPPPLQSFPPRDEPPLLAPSASGSPYHPQPSSRDRYPTEGYCPAPTPGPDAADGYGRSQPSLDYLHRRRKEIMAQLEERKVISPPPFAPSPTLPRPFPAEYPQEQYMEESLKAFGKEPDYASQYSPWSCDTIGSYMVTKDVKPKDIMAAGAMEMGVEGKGLREPPLDTPRRSAEVKDDDPIIPFGSLPTVSRFGAIARTSKTGYQTTIACSQSSSTKHIAMAAEYTYAQHGGWSGASYPQHQTAPPQGHFAERLPLLASDREQLKMELQQVNQQINQHSQIHSMEAAGGGLVLQRDGGARAPAKWPAGAVSSEQLSLELHHVEMEIDKRTRKITMENQVPHEIPYPLKVTENGQSNHDHVGPLDDLSLPLSENNCSSSGSQESGVSSMLSLSSKTSSLSLSADGAPGSSDLQKNGAVHSCS</sequence>
<feature type="compositionally biased region" description="Polar residues" evidence="13">
    <location>
        <begin position="563"/>
        <end position="572"/>
    </location>
</feature>
<dbReference type="InterPro" id="IPR036855">
    <property type="entry name" value="Znf_CCCH_sf"/>
</dbReference>
<evidence type="ECO:0000256" key="2">
    <source>
        <dbReference type="ARBA" id="ARBA00004201"/>
    </source>
</evidence>
<feature type="region of interest" description="Disordered" evidence="13">
    <location>
        <begin position="552"/>
        <end position="675"/>
    </location>
</feature>
<comment type="caution">
    <text evidence="16">The sequence shown here is derived from an EMBL/GenBank/DDBJ whole genome shotgun (WGS) entry which is preliminary data.</text>
</comment>
<feature type="domain" description="RING-type" evidence="14">
    <location>
        <begin position="14"/>
        <end position="54"/>
    </location>
</feature>
<keyword evidence="7 11" id="KW-0479">Metal-binding</keyword>
<dbReference type="AlphaFoldDB" id="A0A8T3CF69"/>
<dbReference type="GO" id="GO:0008270">
    <property type="term" value="F:zinc ion binding"/>
    <property type="evidence" value="ECO:0007669"/>
    <property type="project" value="UniProtKB-KW"/>
</dbReference>
<feature type="region of interest" description="Disordered" evidence="13">
    <location>
        <begin position="963"/>
        <end position="1036"/>
    </location>
</feature>
<dbReference type="InterPro" id="IPR001841">
    <property type="entry name" value="Znf_RING"/>
</dbReference>
<comment type="pathway">
    <text evidence="3">Protein modification; protein ubiquitination.</text>
</comment>
<dbReference type="GO" id="GO:0010494">
    <property type="term" value="C:cytoplasmic stress granule"/>
    <property type="evidence" value="ECO:0007669"/>
    <property type="project" value="TreeGrafter"/>
</dbReference>
<dbReference type="OrthoDB" id="10067217at2759"/>
<dbReference type="Gene3D" id="4.10.1000.10">
    <property type="entry name" value="Zinc finger, CCCH-type"/>
    <property type="match status" value="1"/>
</dbReference>
<dbReference type="GO" id="GO:0000209">
    <property type="term" value="P:protein polyubiquitination"/>
    <property type="evidence" value="ECO:0007669"/>
    <property type="project" value="TreeGrafter"/>
</dbReference>
<organism evidence="16 17">
    <name type="scientific">Albula goreensis</name>
    <dbReference type="NCBI Taxonomy" id="1534307"/>
    <lineage>
        <taxon>Eukaryota</taxon>
        <taxon>Metazoa</taxon>
        <taxon>Chordata</taxon>
        <taxon>Craniata</taxon>
        <taxon>Vertebrata</taxon>
        <taxon>Euteleostomi</taxon>
        <taxon>Actinopterygii</taxon>
        <taxon>Neopterygii</taxon>
        <taxon>Teleostei</taxon>
        <taxon>Albuliformes</taxon>
        <taxon>Albulidae</taxon>
        <taxon>Albula</taxon>
    </lineage>
</organism>
<proteinExistence type="predicted"/>
<keyword evidence="5" id="KW-0963">Cytoplasm</keyword>
<evidence type="ECO:0000256" key="9">
    <source>
        <dbReference type="ARBA" id="ARBA00022833"/>
    </source>
</evidence>
<feature type="region of interest" description="Disordered" evidence="13">
    <location>
        <begin position="773"/>
        <end position="795"/>
    </location>
</feature>
<dbReference type="SMART" id="SM00184">
    <property type="entry name" value="RING"/>
    <property type="match status" value="1"/>
</dbReference>
<evidence type="ECO:0000313" key="17">
    <source>
        <dbReference type="Proteomes" id="UP000829720"/>
    </source>
</evidence>
<comment type="catalytic activity">
    <reaction evidence="1">
        <text>S-ubiquitinyl-[E2 ubiquitin-conjugating enzyme]-L-cysteine + [acceptor protein]-L-lysine = [E2 ubiquitin-conjugating enzyme]-L-cysteine + N(6)-ubiquitinyl-[acceptor protein]-L-lysine.</text>
        <dbReference type="EC" id="2.3.2.27"/>
    </reaction>
</comment>
<reference evidence="16" key="1">
    <citation type="submission" date="2021-01" db="EMBL/GenBank/DDBJ databases">
        <authorList>
            <person name="Zahm M."/>
            <person name="Roques C."/>
            <person name="Cabau C."/>
            <person name="Klopp C."/>
            <person name="Donnadieu C."/>
            <person name="Jouanno E."/>
            <person name="Lampietro C."/>
            <person name="Louis A."/>
            <person name="Herpin A."/>
            <person name="Echchiki A."/>
            <person name="Berthelot C."/>
            <person name="Parey E."/>
            <person name="Roest-Crollius H."/>
            <person name="Braasch I."/>
            <person name="Postlethwait J."/>
            <person name="Bobe J."/>
            <person name="Montfort J."/>
            <person name="Bouchez O."/>
            <person name="Begum T."/>
            <person name="Mejri S."/>
            <person name="Adams A."/>
            <person name="Chen W.-J."/>
            <person name="Guiguen Y."/>
        </authorList>
    </citation>
    <scope>NUCLEOTIDE SEQUENCE</scope>
    <source>
        <tissue evidence="16">Blood</tissue>
    </source>
</reference>
<dbReference type="GO" id="GO:0003725">
    <property type="term" value="F:double-stranded RNA binding"/>
    <property type="evidence" value="ECO:0007669"/>
    <property type="project" value="TreeGrafter"/>
</dbReference>
<dbReference type="InterPro" id="IPR048575">
    <property type="entry name" value="Roquin_1_2-like_ROQ"/>
</dbReference>
<dbReference type="GO" id="GO:0000932">
    <property type="term" value="C:P-body"/>
    <property type="evidence" value="ECO:0007669"/>
    <property type="project" value="UniProtKB-SubCell"/>
</dbReference>
<protein>
    <recommendedName>
        <fullName evidence="4">RING-type E3 ubiquitin transferase</fullName>
        <ecNumber evidence="4">2.3.2.27</ecNumber>
    </recommendedName>
</protein>
<dbReference type="GO" id="GO:0006511">
    <property type="term" value="P:ubiquitin-dependent protein catabolic process"/>
    <property type="evidence" value="ECO:0007669"/>
    <property type="project" value="TreeGrafter"/>
</dbReference>
<dbReference type="EC" id="2.3.2.27" evidence="4"/>
<comment type="subcellular location">
    <subcellularLocation>
        <location evidence="2">Cytoplasm</location>
        <location evidence="2">P-body</location>
    </subcellularLocation>
</comment>
<keyword evidence="10" id="KW-0694">RNA-binding</keyword>
<keyword evidence="17" id="KW-1185">Reference proteome</keyword>
<evidence type="ECO:0000256" key="10">
    <source>
        <dbReference type="ARBA" id="ARBA00022884"/>
    </source>
</evidence>
<evidence type="ECO:0000256" key="4">
    <source>
        <dbReference type="ARBA" id="ARBA00012483"/>
    </source>
</evidence>
<keyword evidence="8 11" id="KW-0863">Zinc-finger</keyword>
<feature type="domain" description="C3H1-type" evidence="15">
    <location>
        <begin position="413"/>
        <end position="441"/>
    </location>
</feature>
<dbReference type="GO" id="GO:0061630">
    <property type="term" value="F:ubiquitin protein ligase activity"/>
    <property type="evidence" value="ECO:0007669"/>
    <property type="project" value="UniProtKB-EC"/>
</dbReference>
<feature type="region of interest" description="Disordered" evidence="13">
    <location>
        <begin position="480"/>
        <end position="506"/>
    </location>
</feature>
<dbReference type="SUPFAM" id="SSF57850">
    <property type="entry name" value="RING/U-box"/>
    <property type="match status" value="1"/>
</dbReference>
<dbReference type="FunFam" id="1.20.120.1790:FF:000001">
    <property type="entry name" value="roquin-1 isoform X1"/>
    <property type="match status" value="1"/>
</dbReference>
<dbReference type="Proteomes" id="UP000829720">
    <property type="component" value="Unassembled WGS sequence"/>
</dbReference>
<dbReference type="InterPro" id="IPR000571">
    <property type="entry name" value="Znf_CCCH"/>
</dbReference>
<dbReference type="Pfam" id="PF18386">
    <property type="entry name" value="ROQ_II"/>
    <property type="match status" value="1"/>
</dbReference>
<evidence type="ECO:0000256" key="7">
    <source>
        <dbReference type="ARBA" id="ARBA00022723"/>
    </source>
</evidence>
<dbReference type="PROSITE" id="PS00518">
    <property type="entry name" value="ZF_RING_1"/>
    <property type="match status" value="1"/>
</dbReference>
<dbReference type="CDD" id="cd16781">
    <property type="entry name" value="mRING-HC-C3HC3D_Roquin1"/>
    <property type="match status" value="1"/>
</dbReference>
<dbReference type="InterPro" id="IPR052249">
    <property type="entry name" value="Roquin_domain"/>
</dbReference>
<evidence type="ECO:0000256" key="3">
    <source>
        <dbReference type="ARBA" id="ARBA00004906"/>
    </source>
</evidence>
<dbReference type="EMBL" id="JAERUA010000024">
    <property type="protein sequence ID" value="KAI1883246.1"/>
    <property type="molecule type" value="Genomic_DNA"/>
</dbReference>
<accession>A0A8T3CF69</accession>
<gene>
    <name evidence="16" type="ORF">AGOR_G00243240</name>
</gene>
<dbReference type="Pfam" id="PF21206">
    <property type="entry name" value="Roquin_1_2-like_ROQ"/>
    <property type="match status" value="1"/>
</dbReference>
<dbReference type="Pfam" id="PF14634">
    <property type="entry name" value="zf-RING_5"/>
    <property type="match status" value="1"/>
</dbReference>
<dbReference type="GO" id="GO:0035613">
    <property type="term" value="F:RNA stem-loop binding"/>
    <property type="evidence" value="ECO:0007669"/>
    <property type="project" value="TreeGrafter"/>
</dbReference>
<evidence type="ECO:0000256" key="5">
    <source>
        <dbReference type="ARBA" id="ARBA00022490"/>
    </source>
</evidence>
<keyword evidence="12" id="KW-0175">Coiled coil</keyword>
<dbReference type="InterPro" id="IPR041523">
    <property type="entry name" value="ROQ_II"/>
</dbReference>
<dbReference type="SUPFAM" id="SSF90229">
    <property type="entry name" value="CCCH zinc finger"/>
    <property type="match status" value="1"/>
</dbReference>
<feature type="compositionally biased region" description="Basic and acidic residues" evidence="13">
    <location>
        <begin position="774"/>
        <end position="794"/>
    </location>
</feature>
<dbReference type="PROSITE" id="PS50089">
    <property type="entry name" value="ZF_RING_2"/>
    <property type="match status" value="1"/>
</dbReference>
<dbReference type="PANTHER" id="PTHR13139">
    <property type="entry name" value="RING FINGER AND CCCH-TYPE ZINC FINGER DOMAIN-CONTAINING PROTEIN"/>
    <property type="match status" value="1"/>
</dbReference>
<evidence type="ECO:0000256" key="8">
    <source>
        <dbReference type="ARBA" id="ARBA00022771"/>
    </source>
</evidence>
<dbReference type="InterPro" id="IPR013083">
    <property type="entry name" value="Znf_RING/FYVE/PHD"/>
</dbReference>
<dbReference type="PROSITE" id="PS50103">
    <property type="entry name" value="ZF_C3H1"/>
    <property type="match status" value="1"/>
</dbReference>
<dbReference type="SMART" id="SM00356">
    <property type="entry name" value="ZnF_C3H1"/>
    <property type="match status" value="1"/>
</dbReference>
<keyword evidence="9 11" id="KW-0862">Zinc</keyword>
<feature type="compositionally biased region" description="Low complexity" evidence="13">
    <location>
        <begin position="573"/>
        <end position="585"/>
    </location>
</feature>
<evidence type="ECO:0000256" key="6">
    <source>
        <dbReference type="ARBA" id="ARBA00022679"/>
    </source>
</evidence>
<feature type="compositionally biased region" description="Low complexity" evidence="13">
    <location>
        <begin position="985"/>
        <end position="1016"/>
    </location>
</feature>
<evidence type="ECO:0000256" key="11">
    <source>
        <dbReference type="PROSITE-ProRule" id="PRU00723"/>
    </source>
</evidence>